<feature type="region of interest" description="Disordered" evidence="1">
    <location>
        <begin position="324"/>
        <end position="343"/>
    </location>
</feature>
<dbReference type="STRING" id="6336.A0A0V0RDE6"/>
<accession>A0A0V0RDE6</accession>
<evidence type="ECO:0000313" key="3">
    <source>
        <dbReference type="Proteomes" id="UP000054630"/>
    </source>
</evidence>
<protein>
    <submittedName>
        <fullName evidence="2">Uncharacterized protein</fullName>
    </submittedName>
</protein>
<dbReference type="InterPro" id="IPR008042">
    <property type="entry name" value="Retrotrans_Pao"/>
</dbReference>
<organism evidence="2 3">
    <name type="scientific">Trichinella nelsoni</name>
    <dbReference type="NCBI Taxonomy" id="6336"/>
    <lineage>
        <taxon>Eukaryota</taxon>
        <taxon>Metazoa</taxon>
        <taxon>Ecdysozoa</taxon>
        <taxon>Nematoda</taxon>
        <taxon>Enoplea</taxon>
        <taxon>Dorylaimia</taxon>
        <taxon>Trichinellida</taxon>
        <taxon>Trichinellidae</taxon>
        <taxon>Trichinella</taxon>
    </lineage>
</organism>
<dbReference type="Pfam" id="PF05380">
    <property type="entry name" value="Peptidase_A17"/>
    <property type="match status" value="1"/>
</dbReference>
<gene>
    <name evidence="2" type="ORF">T07_13305</name>
</gene>
<dbReference type="PANTHER" id="PTHR47331">
    <property type="entry name" value="PHD-TYPE DOMAIN-CONTAINING PROTEIN"/>
    <property type="match status" value="1"/>
</dbReference>
<feature type="region of interest" description="Disordered" evidence="1">
    <location>
        <begin position="204"/>
        <end position="229"/>
    </location>
</feature>
<feature type="compositionally biased region" description="Basic and acidic residues" evidence="1">
    <location>
        <begin position="146"/>
        <end position="169"/>
    </location>
</feature>
<dbReference type="OrthoDB" id="5863270at2759"/>
<sequence>MKTGGFALKKWASNDPDALMDLPPEDVSSADEDRLWKTLGLHWNRHSDHLTFMPMPDIHPERHDYKRQLLSLASRLFNPLGCLAPFTIRAKKLFQSLWLKGLDWDDQLPLDINSVWCQWKRELETLDSVRSPTRVDGHSKSVWRRGIPDDGVHGRGEGGKILPRQDPRRSGQAMEPLTARIDGCTPPGAPQRLDLRRPTKVQTFCGEPRSGDPQPQFRRHCPTADNPADKHSRGCALDTLCEAKLWWNGPAWLKEPIEQWPRLTMALSPEETRLVSPERKRVVTFCASLQEPSLFCDHRPVPIWNDGTSRPGHGILLSVPRECETPRRRTEDQSPARRRFRFRRPPRGGPSLCELGTPLRLCLHSWTRKAFCEWEEDTALVPPSSLLPLNGPSCGVAFGWFGAGKQSRDASELASSA</sequence>
<proteinExistence type="predicted"/>
<evidence type="ECO:0000256" key="1">
    <source>
        <dbReference type="SAM" id="MobiDB-lite"/>
    </source>
</evidence>
<dbReference type="PANTHER" id="PTHR47331:SF5">
    <property type="entry name" value="RIBONUCLEASE H"/>
    <property type="match status" value="1"/>
</dbReference>
<evidence type="ECO:0000313" key="2">
    <source>
        <dbReference type="EMBL" id="KRX12531.1"/>
    </source>
</evidence>
<reference evidence="2 3" key="1">
    <citation type="submission" date="2015-01" db="EMBL/GenBank/DDBJ databases">
        <title>Evolution of Trichinella species and genotypes.</title>
        <authorList>
            <person name="Korhonen P.K."/>
            <person name="Edoardo P."/>
            <person name="Giuseppe L.R."/>
            <person name="Gasser R.B."/>
        </authorList>
    </citation>
    <scope>NUCLEOTIDE SEQUENCE [LARGE SCALE GENOMIC DNA]</scope>
    <source>
        <strain evidence="2">ISS37</strain>
    </source>
</reference>
<keyword evidence="3" id="KW-1185">Reference proteome</keyword>
<feature type="region of interest" description="Disordered" evidence="1">
    <location>
        <begin position="134"/>
        <end position="173"/>
    </location>
</feature>
<feature type="compositionally biased region" description="Basic and acidic residues" evidence="1">
    <location>
        <begin position="324"/>
        <end position="335"/>
    </location>
</feature>
<dbReference type="EMBL" id="JYDL01000348">
    <property type="protein sequence ID" value="KRX12531.1"/>
    <property type="molecule type" value="Genomic_DNA"/>
</dbReference>
<comment type="caution">
    <text evidence="2">The sequence shown here is derived from an EMBL/GenBank/DDBJ whole genome shotgun (WGS) entry which is preliminary data.</text>
</comment>
<name>A0A0V0RDE6_9BILA</name>
<dbReference type="Proteomes" id="UP000054630">
    <property type="component" value="Unassembled WGS sequence"/>
</dbReference>
<dbReference type="AlphaFoldDB" id="A0A0V0RDE6"/>